<dbReference type="InterPro" id="IPR008920">
    <property type="entry name" value="TF_FadR/GntR_C"/>
</dbReference>
<evidence type="ECO:0000256" key="3">
    <source>
        <dbReference type="ARBA" id="ARBA00023163"/>
    </source>
</evidence>
<dbReference type="SMART" id="SM00895">
    <property type="entry name" value="FCD"/>
    <property type="match status" value="1"/>
</dbReference>
<evidence type="ECO:0000256" key="1">
    <source>
        <dbReference type="ARBA" id="ARBA00023015"/>
    </source>
</evidence>
<comment type="caution">
    <text evidence="5">The sequence shown here is derived from an EMBL/GenBank/DDBJ whole genome shotgun (WGS) entry which is preliminary data.</text>
</comment>
<proteinExistence type="predicted"/>
<organism evidence="5 6">
    <name type="scientific">Aquibaculum arenosum</name>
    <dbReference type="NCBI Taxonomy" id="3032591"/>
    <lineage>
        <taxon>Bacteria</taxon>
        <taxon>Pseudomonadati</taxon>
        <taxon>Pseudomonadota</taxon>
        <taxon>Alphaproteobacteria</taxon>
        <taxon>Rhodospirillales</taxon>
        <taxon>Rhodovibrionaceae</taxon>
        <taxon>Aquibaculum</taxon>
    </lineage>
</organism>
<evidence type="ECO:0000313" key="6">
    <source>
        <dbReference type="Proteomes" id="UP001215503"/>
    </source>
</evidence>
<evidence type="ECO:0000256" key="2">
    <source>
        <dbReference type="ARBA" id="ARBA00023125"/>
    </source>
</evidence>
<dbReference type="SMART" id="SM00345">
    <property type="entry name" value="HTH_GNTR"/>
    <property type="match status" value="1"/>
</dbReference>
<keyword evidence="3" id="KW-0804">Transcription</keyword>
<keyword evidence="2" id="KW-0238">DNA-binding</keyword>
<dbReference type="InterPro" id="IPR036390">
    <property type="entry name" value="WH_DNA-bd_sf"/>
</dbReference>
<dbReference type="PANTHER" id="PTHR43537:SF45">
    <property type="entry name" value="GNTR FAMILY REGULATORY PROTEIN"/>
    <property type="match status" value="1"/>
</dbReference>
<feature type="domain" description="HTH gntR-type" evidence="4">
    <location>
        <begin position="8"/>
        <end position="75"/>
    </location>
</feature>
<dbReference type="Gene3D" id="1.20.120.530">
    <property type="entry name" value="GntR ligand-binding domain-like"/>
    <property type="match status" value="1"/>
</dbReference>
<keyword evidence="1" id="KW-0805">Transcription regulation</keyword>
<dbReference type="PROSITE" id="PS50949">
    <property type="entry name" value="HTH_GNTR"/>
    <property type="match status" value="1"/>
</dbReference>
<gene>
    <name evidence="5" type="ORF">P2G67_07030</name>
</gene>
<dbReference type="RefSeq" id="WP_275821405.1">
    <property type="nucleotide sequence ID" value="NZ_JARHUD010000003.1"/>
</dbReference>
<dbReference type="InterPro" id="IPR036388">
    <property type="entry name" value="WH-like_DNA-bd_sf"/>
</dbReference>
<dbReference type="SUPFAM" id="SSF48008">
    <property type="entry name" value="GntR ligand-binding domain-like"/>
    <property type="match status" value="1"/>
</dbReference>
<dbReference type="InterPro" id="IPR011711">
    <property type="entry name" value="GntR_C"/>
</dbReference>
<dbReference type="CDD" id="cd07377">
    <property type="entry name" value="WHTH_GntR"/>
    <property type="match status" value="1"/>
</dbReference>
<reference evidence="5 6" key="1">
    <citation type="submission" date="2023-03" db="EMBL/GenBank/DDBJ databases">
        <title>Fodinicurvata sp. CAU 1616 isolated from sea sendiment.</title>
        <authorList>
            <person name="Kim W."/>
        </authorList>
    </citation>
    <scope>NUCLEOTIDE SEQUENCE [LARGE SCALE GENOMIC DNA]</scope>
    <source>
        <strain evidence="5 6">CAU 1616</strain>
    </source>
</reference>
<keyword evidence="6" id="KW-1185">Reference proteome</keyword>
<evidence type="ECO:0000259" key="4">
    <source>
        <dbReference type="PROSITE" id="PS50949"/>
    </source>
</evidence>
<dbReference type="SUPFAM" id="SSF46785">
    <property type="entry name" value="Winged helix' DNA-binding domain"/>
    <property type="match status" value="1"/>
</dbReference>
<evidence type="ECO:0000313" key="5">
    <source>
        <dbReference type="EMBL" id="MDF2095728.1"/>
    </source>
</evidence>
<sequence length="225" mass="24106">MEPLSPKPALIEQVYDRLVEAIADGTLAPEEAVTQEALADQFGVSRQPVSHALALLRRCGLLVERGRRGLQVAPLDPDHIRDLYQVRTALDGAAAELAADRITRADPDARAEAQQSVEVGLRALHTADRAALIAADVAFHDALNRLSGNPVIVEIAALQWPHFRRAMGAALGDPGLAARYWQEHEAILTAVLAGDGSTAKDRAEAHTARAGAETWRRLCDAAKAA</sequence>
<dbReference type="PANTHER" id="PTHR43537">
    <property type="entry name" value="TRANSCRIPTIONAL REGULATOR, GNTR FAMILY"/>
    <property type="match status" value="1"/>
</dbReference>
<dbReference type="Gene3D" id="1.10.10.10">
    <property type="entry name" value="Winged helix-like DNA-binding domain superfamily/Winged helix DNA-binding domain"/>
    <property type="match status" value="1"/>
</dbReference>
<dbReference type="Proteomes" id="UP001215503">
    <property type="component" value="Unassembled WGS sequence"/>
</dbReference>
<name>A0ABT5YLA9_9PROT</name>
<protein>
    <submittedName>
        <fullName evidence="5">GntR family transcriptional regulator</fullName>
    </submittedName>
</protein>
<accession>A0ABT5YLA9</accession>
<dbReference type="EMBL" id="JARHUD010000003">
    <property type="protein sequence ID" value="MDF2095728.1"/>
    <property type="molecule type" value="Genomic_DNA"/>
</dbReference>
<dbReference type="Pfam" id="PF00392">
    <property type="entry name" value="GntR"/>
    <property type="match status" value="1"/>
</dbReference>
<dbReference type="Pfam" id="PF07729">
    <property type="entry name" value="FCD"/>
    <property type="match status" value="1"/>
</dbReference>
<dbReference type="InterPro" id="IPR000524">
    <property type="entry name" value="Tscrpt_reg_HTH_GntR"/>
</dbReference>